<proteinExistence type="predicted"/>
<organism evidence="1 2">
    <name type="scientific">Neodothiora populina</name>
    <dbReference type="NCBI Taxonomy" id="2781224"/>
    <lineage>
        <taxon>Eukaryota</taxon>
        <taxon>Fungi</taxon>
        <taxon>Dikarya</taxon>
        <taxon>Ascomycota</taxon>
        <taxon>Pezizomycotina</taxon>
        <taxon>Dothideomycetes</taxon>
        <taxon>Dothideomycetidae</taxon>
        <taxon>Dothideales</taxon>
        <taxon>Dothioraceae</taxon>
        <taxon>Neodothiora</taxon>
    </lineage>
</organism>
<dbReference type="Proteomes" id="UP001562354">
    <property type="component" value="Unassembled WGS sequence"/>
</dbReference>
<reference evidence="1 2" key="1">
    <citation type="submission" date="2024-07" db="EMBL/GenBank/DDBJ databases">
        <title>Draft sequence of the Neodothiora populina.</title>
        <authorList>
            <person name="Drown D.D."/>
            <person name="Schuette U.S."/>
            <person name="Buechlein A.B."/>
            <person name="Rusch D.R."/>
            <person name="Winton L.W."/>
            <person name="Adams G.A."/>
        </authorList>
    </citation>
    <scope>NUCLEOTIDE SEQUENCE [LARGE SCALE GENOMIC DNA]</scope>
    <source>
        <strain evidence="1 2">CPC 39397</strain>
    </source>
</reference>
<protein>
    <submittedName>
        <fullName evidence="1">Uncharacterized protein</fullName>
    </submittedName>
</protein>
<dbReference type="GeneID" id="95978737"/>
<keyword evidence="2" id="KW-1185">Reference proteome</keyword>
<name>A0ABR3P468_9PEZI</name>
<sequence>MSNYTFTLLIDSLILNEGSSDNFCIAKKVDGTFTTVFQDAAIKPKNTGQKTLITQNDFQWQDRYRVFCTATYTHGMLVRSATNNVEVAFGQETIYQGNTFTDAATANRDDFINASGLQSYQDSFLAQKIPKTLHAAVECFVGGAWASVYVDPDNHVGTMDKQLTPMNEYMLFWSSRVQTNSMIDESKFETPFTFNFDNGVKNKTVRYGYATPDKPSANEDPNFYAA</sequence>
<evidence type="ECO:0000313" key="2">
    <source>
        <dbReference type="Proteomes" id="UP001562354"/>
    </source>
</evidence>
<dbReference type="RefSeq" id="XP_069197202.1">
    <property type="nucleotide sequence ID" value="XM_069344765.1"/>
</dbReference>
<gene>
    <name evidence="1" type="ORF">AAFC00_005037</name>
</gene>
<dbReference type="EMBL" id="JBFMKM010000016">
    <property type="protein sequence ID" value="KAL1297520.1"/>
    <property type="molecule type" value="Genomic_DNA"/>
</dbReference>
<comment type="caution">
    <text evidence="1">The sequence shown here is derived from an EMBL/GenBank/DDBJ whole genome shotgun (WGS) entry which is preliminary data.</text>
</comment>
<evidence type="ECO:0000313" key="1">
    <source>
        <dbReference type="EMBL" id="KAL1297520.1"/>
    </source>
</evidence>
<accession>A0ABR3P468</accession>